<organism evidence="1 2">
    <name type="scientific">Chitinophaga agri</name>
    <dbReference type="NCBI Taxonomy" id="2703787"/>
    <lineage>
        <taxon>Bacteria</taxon>
        <taxon>Pseudomonadati</taxon>
        <taxon>Bacteroidota</taxon>
        <taxon>Chitinophagia</taxon>
        <taxon>Chitinophagales</taxon>
        <taxon>Chitinophagaceae</taxon>
        <taxon>Chitinophaga</taxon>
    </lineage>
</organism>
<evidence type="ECO:0000313" key="1">
    <source>
        <dbReference type="EMBL" id="QHS64021.1"/>
    </source>
</evidence>
<dbReference type="Proteomes" id="UP000476411">
    <property type="component" value="Chromosome"/>
</dbReference>
<reference evidence="1 2" key="1">
    <citation type="submission" date="2020-01" db="EMBL/GenBank/DDBJ databases">
        <title>Complete genome sequence of Chitinophaga sp. H33E-04 isolated from quinoa roots.</title>
        <authorList>
            <person name="Weon H.-Y."/>
            <person name="Lee S.A."/>
        </authorList>
    </citation>
    <scope>NUCLEOTIDE SEQUENCE [LARGE SCALE GENOMIC DNA]</scope>
    <source>
        <strain evidence="1 2">H33E-04</strain>
    </source>
</reference>
<sequence>MYSSDPGLIIGFHGCDQHVRDSIVSGQSTLKSSKNKWDWLGEGMYFWQNNYERALHYAQNPPAKSSIKIPAVLGAIFNLGHCLDLTDKEGIDLVRRSHEILSKSAEQEQKELPRNVNPNGSKDAKDKIIRKLDCAVINNIHSLMERANEAPFESVRAVFFEGAELYKDAGFLDKTHVQICIRNPNLIKAFFVPRKTVKWPS</sequence>
<dbReference type="SUPFAM" id="SSF56399">
    <property type="entry name" value="ADP-ribosylation"/>
    <property type="match status" value="1"/>
</dbReference>
<evidence type="ECO:0000313" key="2">
    <source>
        <dbReference type="Proteomes" id="UP000476411"/>
    </source>
</evidence>
<evidence type="ECO:0008006" key="3">
    <source>
        <dbReference type="Google" id="ProtNLM"/>
    </source>
</evidence>
<dbReference type="KEGG" id="chih:GWR21_15770"/>
<protein>
    <recommendedName>
        <fullName evidence="3">PARP catalytic domain-containing protein</fullName>
    </recommendedName>
</protein>
<accession>A0A6B9ZQA1</accession>
<keyword evidence="2" id="KW-1185">Reference proteome</keyword>
<gene>
    <name evidence="1" type="ORF">GWR21_15770</name>
</gene>
<proteinExistence type="predicted"/>
<dbReference type="EMBL" id="CP048113">
    <property type="protein sequence ID" value="QHS64021.1"/>
    <property type="molecule type" value="Genomic_DNA"/>
</dbReference>
<dbReference type="AlphaFoldDB" id="A0A6B9ZQA1"/>
<name>A0A6B9ZQA1_9BACT</name>